<dbReference type="Proteomes" id="UP000789366">
    <property type="component" value="Unassembled WGS sequence"/>
</dbReference>
<evidence type="ECO:0000313" key="2">
    <source>
        <dbReference type="Proteomes" id="UP000789366"/>
    </source>
</evidence>
<accession>A0ACA9PKY6</accession>
<sequence>MDDLIDKNPQNNKTGQGIKEKSPNQPDQPRPNQNDNSAKITQLQQEINSLKQEVQNLKNFTDSPNSDLLLAAVVIVALVAWLIPEGRGIIHCKFSFNNTILSLSKENGDILATVSAGSVDLGNNKKVTGTKKGTPFMATKVVEKIIRKAKEFGIHVVIVKAKKLGSSRDTVIREILEEKSLNVEALIDQTPVRHGGCRPPRAPRK</sequence>
<proteinExistence type="predicted"/>
<dbReference type="EMBL" id="CAJVPW010027340">
    <property type="protein sequence ID" value="CAG8715235.1"/>
    <property type="molecule type" value="Genomic_DNA"/>
</dbReference>
<keyword evidence="2" id="KW-1185">Reference proteome</keyword>
<name>A0ACA9PKY6_9GLOM</name>
<reference evidence="1" key="1">
    <citation type="submission" date="2021-06" db="EMBL/GenBank/DDBJ databases">
        <authorList>
            <person name="Kallberg Y."/>
            <person name="Tangrot J."/>
            <person name="Rosling A."/>
        </authorList>
    </citation>
    <scope>NUCLEOTIDE SEQUENCE</scope>
    <source>
        <strain evidence="1">28 12/20/2015</strain>
    </source>
</reference>
<comment type="caution">
    <text evidence="1">The sequence shown here is derived from an EMBL/GenBank/DDBJ whole genome shotgun (WGS) entry which is preliminary data.</text>
</comment>
<organism evidence="1 2">
    <name type="scientific">Cetraspora pellucida</name>
    <dbReference type="NCBI Taxonomy" id="1433469"/>
    <lineage>
        <taxon>Eukaryota</taxon>
        <taxon>Fungi</taxon>
        <taxon>Fungi incertae sedis</taxon>
        <taxon>Mucoromycota</taxon>
        <taxon>Glomeromycotina</taxon>
        <taxon>Glomeromycetes</taxon>
        <taxon>Diversisporales</taxon>
        <taxon>Gigasporaceae</taxon>
        <taxon>Cetraspora</taxon>
    </lineage>
</organism>
<protein>
    <submittedName>
        <fullName evidence="1">5852_t:CDS:1</fullName>
    </submittedName>
</protein>
<gene>
    <name evidence="1" type="ORF">SPELUC_LOCUS12070</name>
</gene>
<evidence type="ECO:0000313" key="1">
    <source>
        <dbReference type="EMBL" id="CAG8715235.1"/>
    </source>
</evidence>